<dbReference type="Gene3D" id="3.40.720.10">
    <property type="entry name" value="Alkaline Phosphatase, subunit A"/>
    <property type="match status" value="1"/>
</dbReference>
<dbReference type="CDD" id="cd16145">
    <property type="entry name" value="ARS_like"/>
    <property type="match status" value="1"/>
</dbReference>
<dbReference type="SUPFAM" id="SSF53649">
    <property type="entry name" value="Alkaline phosphatase-like"/>
    <property type="match status" value="1"/>
</dbReference>
<evidence type="ECO:0000256" key="1">
    <source>
        <dbReference type="ARBA" id="ARBA00008779"/>
    </source>
</evidence>
<dbReference type="RefSeq" id="WP_119348975.1">
    <property type="nucleotide sequence ID" value="NZ_QWET01000003.1"/>
</dbReference>
<dbReference type="PROSITE" id="PS51257">
    <property type="entry name" value="PROKAR_LIPOPROTEIN"/>
    <property type="match status" value="1"/>
</dbReference>
<reference evidence="6 7" key="1">
    <citation type="journal article" date="2015" name="Int. J. Syst. Evol. Microbiol.">
        <title>Mariniphaga sediminis sp. nov., isolated from coastal sediment.</title>
        <authorList>
            <person name="Wang F.Q."/>
            <person name="Shen Q.Y."/>
            <person name="Chen G.J."/>
            <person name="Du Z.J."/>
        </authorList>
    </citation>
    <scope>NUCLEOTIDE SEQUENCE [LARGE SCALE GENOMIC DNA]</scope>
    <source>
        <strain evidence="6 7">SY21</strain>
    </source>
</reference>
<dbReference type="AlphaFoldDB" id="A0A399D5B4"/>
<dbReference type="InterPro" id="IPR050738">
    <property type="entry name" value="Sulfatase"/>
</dbReference>
<evidence type="ECO:0000259" key="5">
    <source>
        <dbReference type="Pfam" id="PF00884"/>
    </source>
</evidence>
<organism evidence="6 7">
    <name type="scientific">Mariniphaga sediminis</name>
    <dbReference type="NCBI Taxonomy" id="1628158"/>
    <lineage>
        <taxon>Bacteria</taxon>
        <taxon>Pseudomonadati</taxon>
        <taxon>Bacteroidota</taxon>
        <taxon>Bacteroidia</taxon>
        <taxon>Marinilabiliales</taxon>
        <taxon>Prolixibacteraceae</taxon>
        <taxon>Mariniphaga</taxon>
    </lineage>
</organism>
<dbReference type="InterPro" id="IPR024607">
    <property type="entry name" value="Sulfatase_CS"/>
</dbReference>
<keyword evidence="2" id="KW-0479">Metal-binding</keyword>
<proteinExistence type="inferred from homology"/>
<comment type="similarity">
    <text evidence="1">Belongs to the sulfatase family.</text>
</comment>
<comment type="caution">
    <text evidence="6">The sequence shown here is derived from an EMBL/GenBank/DDBJ whole genome shotgun (WGS) entry which is preliminary data.</text>
</comment>
<dbReference type="Proteomes" id="UP000266441">
    <property type="component" value="Unassembled WGS sequence"/>
</dbReference>
<keyword evidence="3" id="KW-0378">Hydrolase</keyword>
<dbReference type="OrthoDB" id="9765065at2"/>
<name>A0A399D5B4_9BACT</name>
<evidence type="ECO:0000256" key="3">
    <source>
        <dbReference type="ARBA" id="ARBA00022801"/>
    </source>
</evidence>
<dbReference type="Pfam" id="PF00884">
    <property type="entry name" value="Sulfatase"/>
    <property type="match status" value="1"/>
</dbReference>
<dbReference type="InterPro" id="IPR000917">
    <property type="entry name" value="Sulfatase_N"/>
</dbReference>
<dbReference type="PANTHER" id="PTHR42693:SF53">
    <property type="entry name" value="ENDO-4-O-SULFATASE"/>
    <property type="match status" value="1"/>
</dbReference>
<dbReference type="Gene3D" id="3.30.1120.10">
    <property type="match status" value="1"/>
</dbReference>
<gene>
    <name evidence="6" type="ORF">D1164_05645</name>
</gene>
<accession>A0A399D5B4</accession>
<dbReference type="GO" id="GO:0046872">
    <property type="term" value="F:metal ion binding"/>
    <property type="evidence" value="ECO:0007669"/>
    <property type="project" value="UniProtKB-KW"/>
</dbReference>
<keyword evidence="7" id="KW-1185">Reference proteome</keyword>
<evidence type="ECO:0000313" key="7">
    <source>
        <dbReference type="Proteomes" id="UP000266441"/>
    </source>
</evidence>
<feature type="domain" description="Sulfatase N-terminal" evidence="5">
    <location>
        <begin position="31"/>
        <end position="404"/>
    </location>
</feature>
<evidence type="ECO:0000256" key="4">
    <source>
        <dbReference type="ARBA" id="ARBA00022837"/>
    </source>
</evidence>
<dbReference type="PANTHER" id="PTHR42693">
    <property type="entry name" value="ARYLSULFATASE FAMILY MEMBER"/>
    <property type="match status" value="1"/>
</dbReference>
<dbReference type="GO" id="GO:0004065">
    <property type="term" value="F:arylsulfatase activity"/>
    <property type="evidence" value="ECO:0007669"/>
    <property type="project" value="TreeGrafter"/>
</dbReference>
<evidence type="ECO:0000313" key="6">
    <source>
        <dbReference type="EMBL" id="RIH66388.1"/>
    </source>
</evidence>
<sequence>MIKTTCLLPALILFFAACQNQPGKETVRQKPNIIYILADDLGYAELGCYGQEKIETPHIDALASEGMRFTQHYSSAPVCAPARCMLLTGLHAGHAQIRGNDEWAERGDVWDFEAMANDPNLEGQRPLKPGTQTIGTLLQQAGYRTGVVGKWGLGGPLTEGIPNKQGFDFFYGFNCQRQAHTYFPVHLWKNTEKVPLNNRMVPPSTGLPEGADPHNPASYSDFWLEEYSPELMQKELIQFIKENKNHPFFMYYANPIPHVPLQAPKRWVDYYMEKFGDEEPYTGDQGYFPHRYPRACYAAMVSYFDEQVGEILATLKELGLYENTIIMFSSDNGPTFNGGTDSPWFDSAKPFKSEQGWGKANLMEGGIRIPMIANWPGEIEPGSQTDLISAQYDVLPTLCEIAGIEPAGNVDGISFLPTLLGQGNQEEHGFLYWEFPASGGQQAIRMGKWKGIRKNIFRDSLRVRLYNLEEDMQELNDVSDLHPEIVQKMEAIFVQEHTPAELERFKIKQLGD</sequence>
<evidence type="ECO:0000256" key="2">
    <source>
        <dbReference type="ARBA" id="ARBA00022723"/>
    </source>
</evidence>
<keyword evidence="4" id="KW-0106">Calcium</keyword>
<protein>
    <submittedName>
        <fullName evidence="6">N-acetylgalactosamine-6-sulfatase</fullName>
    </submittedName>
</protein>
<dbReference type="InterPro" id="IPR017850">
    <property type="entry name" value="Alkaline_phosphatase_core_sf"/>
</dbReference>
<dbReference type="PROSITE" id="PS00523">
    <property type="entry name" value="SULFATASE_1"/>
    <property type="match status" value="1"/>
</dbReference>
<dbReference type="EMBL" id="QWET01000003">
    <property type="protein sequence ID" value="RIH66388.1"/>
    <property type="molecule type" value="Genomic_DNA"/>
</dbReference>